<dbReference type="KEGG" id="mphe:HGG69_01820"/>
<evidence type="ECO:0000259" key="2">
    <source>
        <dbReference type="Pfam" id="PF08428"/>
    </source>
</evidence>
<feature type="signal peptide" evidence="1">
    <location>
        <begin position="1"/>
        <end position="26"/>
    </location>
</feature>
<sequence length="1124" mass="126959">MKNNKSKTLVKLLTLTSLTAALSANAVLISTLNEGENPILVKGDKTKTASEYVEAVKNNSIKPTISDPKDTEEFEYTISDAKTNEDGTVTATVVKTNKKDSKDSKKYEVIIAKNQFKEVLSVKGDKTKTSKEYAEAINNKSFTPQIQGMNDSENYDYVVTKSVANKDGSVDVTVTKTNKKDSKDVTDSIINIPSEEFKLELSIEGDKTKTASEYVEAIKNNLIKPTISGPKDTEEFEYTISDAKTNEDGTVAATVVKTNKKDSKDSKKYEVIIAKNQFKEVLSVKGDKTKTSKEYAEAINNKSFTPQIEGMNDSENYDYVVTKSVANNDGSVDVTVTKTNKKDSKDVTDSIINIPSEEFKIVQTKLNLSSEVVTVEQNSVVSEEQFKKVILNYDELPKDTTIEIINEPDTSNVGEQTAKVKVNIPVEIPQSLDIIVDVKEFKNEIRPSIDYSNEIEVNTEVTEDILKSFIKNVSEYPKSSVFKLKEPLDTTVIGQKTATLIIKQQFKEEKEYPLSITVVSAPVFKESTAKWTNSAYTKGYKEEGTKLTEAEIKNSISILKDPNNPYIEYKITEAIITEDGVKISYKHPYDSSQRFYTILDFKEATPEIIEGGYDVWLPEFTINNEFVEVNNDKELRQKLEKSIINNKYDSIEIKKMEKDIYTQEIKVELVGKKNNEQDTKIVYNKQLKRKIKLIGEIGHEIGPFEDSMTASYIYDSVINDDMLNKLIESKGKARIGDGYLINISVTDAESYALNDSSAQKNNFDKKIGGLKNLLEANEQYTKLKITKLVKKELNKITNSIILTATLEHPDIDNGKPWNEDIYFQINKLGGNYAFKLGNFRLKEGDKLSNYKFAELTKEKLNQMEFEYDILIGNNRNIFPNLNLEEGEIKNKFDFSIKNKELLNNGILITYLVSDKTDPSIKGEESVLISREFFKSSTKATLKAESIKNKMLDEIYGADFEITSEDPLIERSEIKANGFVKMPNNYGYVRSSNAIEITVINWYKDKELSPSYYEEKVVFELTDEIKKQFTDFDTVGKTITPDSPSIPSGGFTSANIEQNLSSLISKMQVELVNKITKNTEIIRLTTSEQNTVKLIQYDETQKILTVSFTLDGLQKKCQASFKLDY</sequence>
<evidence type="ECO:0000313" key="4">
    <source>
        <dbReference type="Proteomes" id="UP000501060"/>
    </source>
</evidence>
<keyword evidence="4" id="KW-1185">Reference proteome</keyword>
<gene>
    <name evidence="3" type="ORF">HGG69_01820</name>
</gene>
<accession>A0A858U3K3</accession>
<feature type="domain" description="Rib" evidence="2">
    <location>
        <begin position="373"/>
        <end position="425"/>
    </location>
</feature>
<feature type="chain" id="PRO_5032801003" description="Rib domain-containing protein" evidence="1">
    <location>
        <begin position="27"/>
        <end position="1124"/>
    </location>
</feature>
<name>A0A858U3K3_9MOLU</name>
<evidence type="ECO:0000256" key="1">
    <source>
        <dbReference type="SAM" id="SignalP"/>
    </source>
</evidence>
<dbReference type="Proteomes" id="UP000501060">
    <property type="component" value="Chromosome"/>
</dbReference>
<keyword evidence="1" id="KW-0732">Signal</keyword>
<proteinExistence type="predicted"/>
<dbReference type="EMBL" id="CP051481">
    <property type="protein sequence ID" value="QJG67050.1"/>
    <property type="molecule type" value="Genomic_DNA"/>
</dbReference>
<reference evidence="3 4" key="1">
    <citation type="submission" date="2020-04" db="EMBL/GenBank/DDBJ databases">
        <title>Novel Mycoplasma species detected in Phocoena phocoena (harbor porpoise) from the USA.</title>
        <authorList>
            <person name="Volokhov D.V."/>
        </authorList>
    </citation>
    <scope>NUCLEOTIDE SEQUENCE [LARGE SCALE GENOMIC DNA]</scope>
    <source>
        <strain evidence="3 4">Phocoena C-264-GEN</strain>
    </source>
</reference>
<dbReference type="AlphaFoldDB" id="A0A858U3K3"/>
<evidence type="ECO:0000313" key="3">
    <source>
        <dbReference type="EMBL" id="QJG67050.1"/>
    </source>
</evidence>
<dbReference type="InterPro" id="IPR059115">
    <property type="entry name" value="Rib"/>
</dbReference>
<dbReference type="Pfam" id="PF08428">
    <property type="entry name" value="Rib"/>
    <property type="match status" value="1"/>
</dbReference>
<dbReference type="RefSeq" id="WP_169605101.1">
    <property type="nucleotide sequence ID" value="NZ_CP051481.1"/>
</dbReference>
<protein>
    <recommendedName>
        <fullName evidence="2">Rib domain-containing protein</fullName>
    </recommendedName>
</protein>
<organism evidence="3 4">
    <name type="scientific">Mycoplasma phocoenae</name>
    <dbReference type="NCBI Taxonomy" id="754517"/>
    <lineage>
        <taxon>Bacteria</taxon>
        <taxon>Bacillati</taxon>
        <taxon>Mycoplasmatota</taxon>
        <taxon>Mollicutes</taxon>
        <taxon>Mycoplasmataceae</taxon>
        <taxon>Mycoplasma</taxon>
    </lineage>
</organism>